<feature type="transmembrane region" description="Helical" evidence="1">
    <location>
        <begin position="64"/>
        <end position="84"/>
    </location>
</feature>
<reference evidence="2 3" key="1">
    <citation type="journal article" date="2019" name="Int. J. Syst. Evol. Microbiol.">
        <title>The Global Catalogue of Microorganisms (GCM) 10K type strain sequencing project: providing services to taxonomists for standard genome sequencing and annotation.</title>
        <authorList>
            <consortium name="The Broad Institute Genomics Platform"/>
            <consortium name="The Broad Institute Genome Sequencing Center for Infectious Disease"/>
            <person name="Wu L."/>
            <person name="Ma J."/>
        </authorList>
    </citation>
    <scope>NUCLEOTIDE SEQUENCE [LARGE SCALE GENOMIC DNA]</scope>
    <source>
        <strain evidence="2 3">JCM 16114</strain>
    </source>
</reference>
<name>A0ABN3CGS6_9ACTN</name>
<evidence type="ECO:0000313" key="3">
    <source>
        <dbReference type="Proteomes" id="UP001499843"/>
    </source>
</evidence>
<accession>A0ABN3CGS6</accession>
<keyword evidence="1" id="KW-0812">Transmembrane</keyword>
<evidence type="ECO:0000256" key="1">
    <source>
        <dbReference type="SAM" id="Phobius"/>
    </source>
</evidence>
<feature type="transmembrane region" description="Helical" evidence="1">
    <location>
        <begin position="96"/>
        <end position="116"/>
    </location>
</feature>
<dbReference type="Proteomes" id="UP001499843">
    <property type="component" value="Unassembled WGS sequence"/>
</dbReference>
<organism evidence="2 3">
    <name type="scientific">Nonomuraea monospora</name>
    <dbReference type="NCBI Taxonomy" id="568818"/>
    <lineage>
        <taxon>Bacteria</taxon>
        <taxon>Bacillati</taxon>
        <taxon>Actinomycetota</taxon>
        <taxon>Actinomycetes</taxon>
        <taxon>Streptosporangiales</taxon>
        <taxon>Streptosporangiaceae</taxon>
        <taxon>Nonomuraea</taxon>
    </lineage>
</organism>
<keyword evidence="3" id="KW-1185">Reference proteome</keyword>
<sequence length="162" mass="17148">MSEAVRPDARPQPVTDAGTFPGPLELARTWPWIPAVIAAGVVNLVIGGLRQFDYAGISGFSTTNFGWMAFALVGGIVFAWRLAARPQSPVGALRPLIPAAASFVTCFVLVVLSGLIFLPEQSVLETATTDAQGRSLPIACLVLVAAIAAELVRVILRRRGRP</sequence>
<comment type="caution">
    <text evidence="2">The sequence shown here is derived from an EMBL/GenBank/DDBJ whole genome shotgun (WGS) entry which is preliminary data.</text>
</comment>
<protein>
    <recommendedName>
        <fullName evidence="4">Integral membrane protein</fullName>
    </recommendedName>
</protein>
<evidence type="ECO:0008006" key="4">
    <source>
        <dbReference type="Google" id="ProtNLM"/>
    </source>
</evidence>
<dbReference type="RefSeq" id="WP_344476445.1">
    <property type="nucleotide sequence ID" value="NZ_BAAAQX010000008.1"/>
</dbReference>
<feature type="transmembrane region" description="Helical" evidence="1">
    <location>
        <begin position="32"/>
        <end position="52"/>
    </location>
</feature>
<keyword evidence="1" id="KW-0472">Membrane</keyword>
<keyword evidence="1" id="KW-1133">Transmembrane helix</keyword>
<dbReference type="EMBL" id="BAAAQX010000008">
    <property type="protein sequence ID" value="GAA2208375.1"/>
    <property type="molecule type" value="Genomic_DNA"/>
</dbReference>
<proteinExistence type="predicted"/>
<feature type="transmembrane region" description="Helical" evidence="1">
    <location>
        <begin position="136"/>
        <end position="156"/>
    </location>
</feature>
<gene>
    <name evidence="2" type="ORF">GCM10009850_038330</name>
</gene>
<evidence type="ECO:0000313" key="2">
    <source>
        <dbReference type="EMBL" id="GAA2208375.1"/>
    </source>
</evidence>